<evidence type="ECO:0000256" key="1">
    <source>
        <dbReference type="ARBA" id="ARBA00004651"/>
    </source>
</evidence>
<comment type="caution">
    <text evidence="10">Lacks conserved residue(s) required for the propagation of feature annotation.</text>
</comment>
<dbReference type="EMBL" id="LR899012">
    <property type="protein sequence ID" value="CAD7086940.1"/>
    <property type="molecule type" value="Genomic_DNA"/>
</dbReference>
<feature type="transmembrane region" description="Helical" evidence="10">
    <location>
        <begin position="129"/>
        <end position="155"/>
    </location>
</feature>
<proteinExistence type="inferred from homology"/>
<dbReference type="GO" id="GO:0005886">
    <property type="term" value="C:plasma membrane"/>
    <property type="evidence" value="ECO:0007669"/>
    <property type="project" value="UniProtKB-SubCell"/>
</dbReference>
<keyword evidence="3 10" id="KW-0716">Sensory transduction</keyword>
<name>A0A7R8YYM9_HERIL</name>
<evidence type="ECO:0000256" key="3">
    <source>
        <dbReference type="ARBA" id="ARBA00022606"/>
    </source>
</evidence>
<keyword evidence="5 10" id="KW-0552">Olfaction</keyword>
<keyword evidence="7 10" id="KW-0472">Membrane</keyword>
<dbReference type="Proteomes" id="UP000594454">
    <property type="component" value="Chromosome 4"/>
</dbReference>
<feature type="transmembrane region" description="Helical" evidence="10">
    <location>
        <begin position="46"/>
        <end position="66"/>
    </location>
</feature>
<dbReference type="InterPro" id="IPR004117">
    <property type="entry name" value="7tm6_olfct_rcpt"/>
</dbReference>
<dbReference type="GO" id="GO:0005549">
    <property type="term" value="F:odorant binding"/>
    <property type="evidence" value="ECO:0007669"/>
    <property type="project" value="InterPro"/>
</dbReference>
<feature type="transmembrane region" description="Helical" evidence="10">
    <location>
        <begin position="259"/>
        <end position="282"/>
    </location>
</feature>
<keyword evidence="4 10" id="KW-0812">Transmembrane</keyword>
<comment type="subcellular location">
    <subcellularLocation>
        <location evidence="1 10">Cell membrane</location>
        <topology evidence="1 10">Multi-pass membrane protein</topology>
    </subcellularLocation>
</comment>
<evidence type="ECO:0000313" key="11">
    <source>
        <dbReference type="EMBL" id="CAD7086940.1"/>
    </source>
</evidence>
<evidence type="ECO:0000256" key="2">
    <source>
        <dbReference type="ARBA" id="ARBA00022475"/>
    </source>
</evidence>
<evidence type="ECO:0000256" key="4">
    <source>
        <dbReference type="ARBA" id="ARBA00022692"/>
    </source>
</evidence>
<keyword evidence="9 10" id="KW-0807">Transducer</keyword>
<keyword evidence="8 10" id="KW-0675">Receptor</keyword>
<dbReference type="PANTHER" id="PTHR21137:SF35">
    <property type="entry name" value="ODORANT RECEPTOR 19A-RELATED"/>
    <property type="match status" value="1"/>
</dbReference>
<accession>A0A7R8YYM9</accession>
<evidence type="ECO:0000256" key="6">
    <source>
        <dbReference type="ARBA" id="ARBA00022989"/>
    </source>
</evidence>
<protein>
    <recommendedName>
        <fullName evidence="10">Odorant receptor</fullName>
    </recommendedName>
</protein>
<dbReference type="AlphaFoldDB" id="A0A7R8YYM9"/>
<evidence type="ECO:0000256" key="8">
    <source>
        <dbReference type="ARBA" id="ARBA00023170"/>
    </source>
</evidence>
<sequence>MSLATEKLSEKKVDSIRALGNIYLTMKFQGLLITEEYPLPNKIHAFLNYVSINIIYNATFIIELFFVKNLKQLLDNLPMNICMTACSMKFLVILRLRPSLIEINKQLRRLDNKPMTDVQKKQLEKVISLCRLLAASLIAIYTMVDWTYAAAAVASHGTKLGYESWFPYEWRNHSFRYWTTLTVQTAFQVQLGLQQVANDLTGAVYLCLLTVHLQIILERFASIHYDPGKTEAESFQEFLQCLEDHRIIMGIFEIIQNSISYTIFFQFVASIFVFSTSGLSYLQFSRTATETAAAAIFMVAEVVEIFPSCYYADKFTEKTDQIVFMLYSSNWMDLSPRFRKHLIIFMQMTQKEKIILAGKQIPITLATFMSVLKAMYTMLMIMNPDRE</sequence>
<dbReference type="InParanoid" id="A0A7R8YYM9"/>
<comment type="similarity">
    <text evidence="10">Belongs to the insect chemoreceptor superfamily. Heteromeric odorant receptor channel (TC 1.A.69) family.</text>
</comment>
<keyword evidence="12" id="KW-1185">Reference proteome</keyword>
<evidence type="ECO:0000256" key="9">
    <source>
        <dbReference type="ARBA" id="ARBA00023224"/>
    </source>
</evidence>
<evidence type="ECO:0000313" key="12">
    <source>
        <dbReference type="Proteomes" id="UP000594454"/>
    </source>
</evidence>
<keyword evidence="6 10" id="KW-1133">Transmembrane helix</keyword>
<dbReference type="GO" id="GO:0007165">
    <property type="term" value="P:signal transduction"/>
    <property type="evidence" value="ECO:0007669"/>
    <property type="project" value="UniProtKB-KW"/>
</dbReference>
<evidence type="ECO:0000256" key="10">
    <source>
        <dbReference type="RuleBase" id="RU351113"/>
    </source>
</evidence>
<dbReference type="OrthoDB" id="6582376at2759"/>
<evidence type="ECO:0000256" key="7">
    <source>
        <dbReference type="ARBA" id="ARBA00023136"/>
    </source>
</evidence>
<evidence type="ECO:0000256" key="5">
    <source>
        <dbReference type="ARBA" id="ARBA00022725"/>
    </source>
</evidence>
<feature type="transmembrane region" description="Helical" evidence="10">
    <location>
        <begin position="361"/>
        <end position="382"/>
    </location>
</feature>
<dbReference type="PANTHER" id="PTHR21137">
    <property type="entry name" value="ODORANT RECEPTOR"/>
    <property type="match status" value="1"/>
</dbReference>
<gene>
    <name evidence="11" type="ORF">HERILL_LOCUS9676</name>
</gene>
<organism evidence="11 12">
    <name type="scientific">Hermetia illucens</name>
    <name type="common">Black soldier fly</name>
    <dbReference type="NCBI Taxonomy" id="343691"/>
    <lineage>
        <taxon>Eukaryota</taxon>
        <taxon>Metazoa</taxon>
        <taxon>Ecdysozoa</taxon>
        <taxon>Arthropoda</taxon>
        <taxon>Hexapoda</taxon>
        <taxon>Insecta</taxon>
        <taxon>Pterygota</taxon>
        <taxon>Neoptera</taxon>
        <taxon>Endopterygota</taxon>
        <taxon>Diptera</taxon>
        <taxon>Brachycera</taxon>
        <taxon>Stratiomyomorpha</taxon>
        <taxon>Stratiomyidae</taxon>
        <taxon>Hermetiinae</taxon>
        <taxon>Hermetia</taxon>
    </lineage>
</organism>
<dbReference type="Pfam" id="PF02949">
    <property type="entry name" value="7tm_6"/>
    <property type="match status" value="1"/>
</dbReference>
<dbReference type="GO" id="GO:0004984">
    <property type="term" value="F:olfactory receptor activity"/>
    <property type="evidence" value="ECO:0007669"/>
    <property type="project" value="InterPro"/>
</dbReference>
<reference evidence="11 12" key="1">
    <citation type="submission" date="2020-11" db="EMBL/GenBank/DDBJ databases">
        <authorList>
            <person name="Wallbank WR R."/>
            <person name="Pardo Diaz C."/>
            <person name="Kozak K."/>
            <person name="Martin S."/>
            <person name="Jiggins C."/>
            <person name="Moest M."/>
            <person name="Warren A I."/>
            <person name="Generalovic N T."/>
            <person name="Byers J.R.P. K."/>
            <person name="Montejo-Kovacevich G."/>
            <person name="Yen C E."/>
        </authorList>
    </citation>
    <scope>NUCLEOTIDE SEQUENCE [LARGE SCALE GENOMIC DNA]</scope>
</reference>
<keyword evidence="2" id="KW-1003">Cell membrane</keyword>